<evidence type="ECO:0000256" key="2">
    <source>
        <dbReference type="SAM" id="Phobius"/>
    </source>
</evidence>
<dbReference type="AlphaFoldDB" id="A0A8H8CIM2"/>
<dbReference type="EMBL" id="JAFIQS010000008">
    <property type="protein sequence ID" value="KAG5166863.1"/>
    <property type="molecule type" value="Genomic_DNA"/>
</dbReference>
<name>A0A8H8CIM2_PSICU</name>
<feature type="transmembrane region" description="Helical" evidence="2">
    <location>
        <begin position="186"/>
        <end position="206"/>
    </location>
</feature>
<gene>
    <name evidence="3" type="ORF">JR316_008953</name>
</gene>
<feature type="region of interest" description="Disordered" evidence="1">
    <location>
        <begin position="259"/>
        <end position="387"/>
    </location>
</feature>
<accession>A0A8H8CIM2</accession>
<keyword evidence="2" id="KW-0472">Membrane</keyword>
<feature type="region of interest" description="Disordered" evidence="1">
    <location>
        <begin position="146"/>
        <end position="182"/>
    </location>
</feature>
<protein>
    <submittedName>
        <fullName evidence="3">Uncharacterized protein</fullName>
    </submittedName>
</protein>
<organism evidence="3">
    <name type="scientific">Psilocybe cubensis</name>
    <name type="common">Psychedelic mushroom</name>
    <name type="synonym">Stropharia cubensis</name>
    <dbReference type="NCBI Taxonomy" id="181762"/>
    <lineage>
        <taxon>Eukaryota</taxon>
        <taxon>Fungi</taxon>
        <taxon>Dikarya</taxon>
        <taxon>Basidiomycota</taxon>
        <taxon>Agaricomycotina</taxon>
        <taxon>Agaricomycetes</taxon>
        <taxon>Agaricomycetidae</taxon>
        <taxon>Agaricales</taxon>
        <taxon>Agaricineae</taxon>
        <taxon>Strophariaceae</taxon>
        <taxon>Psilocybe</taxon>
    </lineage>
</organism>
<evidence type="ECO:0000256" key="1">
    <source>
        <dbReference type="SAM" id="MobiDB-lite"/>
    </source>
</evidence>
<feature type="compositionally biased region" description="Polar residues" evidence="1">
    <location>
        <begin position="369"/>
        <end position="378"/>
    </location>
</feature>
<comment type="caution">
    <text evidence="3">The sequence shown here is derived from an EMBL/GenBank/DDBJ whole genome shotgun (WGS) entry which is preliminary data.</text>
</comment>
<feature type="compositionally biased region" description="Polar residues" evidence="1">
    <location>
        <begin position="349"/>
        <end position="359"/>
    </location>
</feature>
<sequence length="387" mass="40782">MSGFRNDTFDDRDREHIKYIGSWSSQGTWNASNVGRSGTLTSTNIINDTVTFTFPEPAIAFYYYGIPRCCGGLYGMCIDCDPDNPNYIQIDAVNATDDGRNPPIVLFSQRFNTPSIHQIIIKNEPDIRFDGHSQLTVDGFVLEVPDPSAGSSPSSSSTSSTSTTTSNATSPSTSASASSSPPVGSIVGGVFGALAFLAIIGLAFCFRIRRRPARENDHLAESGRPYPSFVQNFSPGISTAAPAIISPTADTVFTWGSSAATGTARPSSRQARQGHHALGAGHAEPQSVSSFSDATSSSRVGGWGSNFPSSPSVGFRRERDAGPAPVMEEEAEDRVLPPGYGDVFAPNRRVSTVAGSQQHGGAEVGAGSRRSTVSSASGGLSPVRRKM</sequence>
<keyword evidence="2" id="KW-1133">Transmembrane helix</keyword>
<feature type="compositionally biased region" description="Polar residues" evidence="1">
    <location>
        <begin position="259"/>
        <end position="271"/>
    </location>
</feature>
<feature type="compositionally biased region" description="Low complexity" evidence="1">
    <location>
        <begin position="147"/>
        <end position="182"/>
    </location>
</feature>
<proteinExistence type="predicted"/>
<evidence type="ECO:0000313" key="3">
    <source>
        <dbReference type="EMBL" id="KAG5166863.1"/>
    </source>
</evidence>
<keyword evidence="2" id="KW-0812">Transmembrane</keyword>
<reference evidence="3" key="1">
    <citation type="submission" date="2021-02" db="EMBL/GenBank/DDBJ databases">
        <title>Psilocybe cubensis genome.</title>
        <authorList>
            <person name="Mckernan K.J."/>
            <person name="Crawford S."/>
            <person name="Trippe A."/>
            <person name="Kane L.T."/>
            <person name="Mclaughlin S."/>
        </authorList>
    </citation>
    <scope>NUCLEOTIDE SEQUENCE [LARGE SCALE GENOMIC DNA]</scope>
    <source>
        <strain evidence="3">MGC-MH-2018</strain>
    </source>
</reference>
<dbReference type="CDD" id="cd12087">
    <property type="entry name" value="TM_EGFR-like"/>
    <property type="match status" value="1"/>
</dbReference>
<feature type="compositionally biased region" description="Low complexity" evidence="1">
    <location>
        <begin position="287"/>
        <end position="298"/>
    </location>
</feature>